<accession>A0A9N9BG56</accession>
<sequence length="119" mass="13031">MILEKPRERFISHLVVLITATGLQGEQPLVDRTMFDRMREASSKKLEDGAFISLDLKCSECESEEIQTSAGKRRDETTAKGTGLAKSAGKEDPVELDSSLTFVKGLKGCRIGGSISIRQ</sequence>
<evidence type="ECO:0000313" key="2">
    <source>
        <dbReference type="EMBL" id="CAG8564602.1"/>
    </source>
</evidence>
<dbReference type="AlphaFoldDB" id="A0A9N9BG56"/>
<feature type="region of interest" description="Disordered" evidence="1">
    <location>
        <begin position="65"/>
        <end position="95"/>
    </location>
</feature>
<name>A0A9N9BG56_FUNMO</name>
<protein>
    <submittedName>
        <fullName evidence="2">13487_t:CDS:1</fullName>
    </submittedName>
</protein>
<reference evidence="2" key="1">
    <citation type="submission" date="2021-06" db="EMBL/GenBank/DDBJ databases">
        <authorList>
            <person name="Kallberg Y."/>
            <person name="Tangrot J."/>
            <person name="Rosling A."/>
        </authorList>
    </citation>
    <scope>NUCLEOTIDE SEQUENCE</scope>
    <source>
        <strain evidence="2">87-6 pot B 2015</strain>
    </source>
</reference>
<proteinExistence type="predicted"/>
<evidence type="ECO:0000313" key="3">
    <source>
        <dbReference type="Proteomes" id="UP000789375"/>
    </source>
</evidence>
<dbReference type="Proteomes" id="UP000789375">
    <property type="component" value="Unassembled WGS sequence"/>
</dbReference>
<dbReference type="EMBL" id="CAJVPP010001608">
    <property type="protein sequence ID" value="CAG8564602.1"/>
    <property type="molecule type" value="Genomic_DNA"/>
</dbReference>
<keyword evidence="3" id="KW-1185">Reference proteome</keyword>
<organism evidence="2 3">
    <name type="scientific">Funneliformis mosseae</name>
    <name type="common">Endomycorrhizal fungus</name>
    <name type="synonym">Glomus mosseae</name>
    <dbReference type="NCBI Taxonomy" id="27381"/>
    <lineage>
        <taxon>Eukaryota</taxon>
        <taxon>Fungi</taxon>
        <taxon>Fungi incertae sedis</taxon>
        <taxon>Mucoromycota</taxon>
        <taxon>Glomeromycotina</taxon>
        <taxon>Glomeromycetes</taxon>
        <taxon>Glomerales</taxon>
        <taxon>Glomeraceae</taxon>
        <taxon>Funneliformis</taxon>
    </lineage>
</organism>
<gene>
    <name evidence="2" type="ORF">FMOSSE_LOCUS7136</name>
</gene>
<evidence type="ECO:0000256" key="1">
    <source>
        <dbReference type="SAM" id="MobiDB-lite"/>
    </source>
</evidence>
<comment type="caution">
    <text evidence="2">The sequence shown here is derived from an EMBL/GenBank/DDBJ whole genome shotgun (WGS) entry which is preliminary data.</text>
</comment>